<dbReference type="Pfam" id="PF06858">
    <property type="entry name" value="NOG1"/>
    <property type="match status" value="1"/>
</dbReference>
<name>A0A1D3CSF6_9EIME</name>
<feature type="region of interest" description="Disordered" evidence="4">
    <location>
        <begin position="510"/>
        <end position="575"/>
    </location>
</feature>
<dbReference type="InterPro" id="IPR024926">
    <property type="entry name" value="NOG1"/>
</dbReference>
<keyword evidence="2" id="KW-0690">Ribosome biogenesis</keyword>
<feature type="domain" description="Nucleolar GTP-binding protein 1 Rossman-fold" evidence="5">
    <location>
        <begin position="242"/>
        <end position="298"/>
    </location>
</feature>
<dbReference type="InterPro" id="IPR041623">
    <property type="entry name" value="NOG1_N"/>
</dbReference>
<dbReference type="AlphaFoldDB" id="A0A1D3CSF6"/>
<sequence>MSPCSLGPGTPLLHAAIDSLVDGNKAYSLFMGLEYDKDLPPVLTAASLIDVCLSKTQRKTPTEIHKRSNINVIKKFYIRKIKTCAQFFIEKLKAIIVLFPKLDSVHPFYGDLLNILYDRDHYKLALGQVAACINRIERISKEYITLSKYSDSLYKSKSLKTAAFGRYCTVVKKLSKVFEYLEEVRMHLQRLPVIQTSARTLLLAGFPNVGKSSFVNHLSNANVEIIDTPGILDHPLEERNLIEMLAIAALTHLHCVVLFVIDVSEECGYSVAQQVALFKSIHVLFKNKPKVVILNKTDKVKPEDLELDAKQLLKQLETEADVSLSATSTLTAATATTYPGERLAGTGAKEGKQWARSGPPQGLLPPKQRLERDIEEEEGGPGVYSYDLRKKHILANEDWRYDVVPEIFDGKNVMDFVDPEIEQKLQALEREEEELLQKELEQQDEIQDQLTRLQSVRAKLSRLHRGISHKRMEAKLRKKKNGPRLLKKTTDDGVLQLRFASFVIIVPSEPRRGHTGEAEPLEEDAEQRQRLRTKIRRLTRSRSVADSARKREATTHNDGTLGGVPSGGEEEEDARLTSAVVLGQKKRLGGLSKEKAMQLKRSVDRKLRGTAGESDRFIQVKKVKWMMSGKRGIGKTHSR</sequence>
<feature type="domain" description="NOG C-terminal" evidence="6">
    <location>
        <begin position="369"/>
        <end position="421"/>
    </location>
</feature>
<dbReference type="Pfam" id="PF08155">
    <property type="entry name" value="NOGCT"/>
    <property type="match status" value="1"/>
</dbReference>
<dbReference type="EMBL" id="JROU02002120">
    <property type="protein sequence ID" value="OEH74120.1"/>
    <property type="molecule type" value="Genomic_DNA"/>
</dbReference>
<keyword evidence="3" id="KW-0175">Coiled coil</keyword>
<evidence type="ECO:0000313" key="9">
    <source>
        <dbReference type="Proteomes" id="UP000095192"/>
    </source>
</evidence>
<feature type="coiled-coil region" evidence="3">
    <location>
        <begin position="418"/>
        <end position="456"/>
    </location>
</feature>
<feature type="compositionally biased region" description="Basic residues" evidence="4">
    <location>
        <begin position="530"/>
        <end position="540"/>
    </location>
</feature>
<keyword evidence="1" id="KW-0547">Nucleotide-binding</keyword>
<comment type="similarity">
    <text evidence="2">Belongs to the TRAFAC class OBG-HflX-like GTPase superfamily. OBG GTPase family. NOG subfamily.</text>
</comment>
<dbReference type="InParanoid" id="A0A1D3CSF6"/>
<dbReference type="Gene3D" id="1.20.120.1190">
    <property type="match status" value="1"/>
</dbReference>
<dbReference type="FunCoup" id="A0A1D3CSF6">
    <property type="interactions" value="376"/>
</dbReference>
<evidence type="ECO:0000259" key="7">
    <source>
        <dbReference type="Pfam" id="PF17835"/>
    </source>
</evidence>
<dbReference type="VEuPathDB" id="ToxoDB:cyc_06632"/>
<dbReference type="Gene3D" id="3.40.50.300">
    <property type="entry name" value="P-loop containing nucleotide triphosphate hydrolases"/>
    <property type="match status" value="1"/>
</dbReference>
<comment type="function">
    <text evidence="2">Involved in the biogenesis of the 60S ribosomal subunit.</text>
</comment>
<dbReference type="GO" id="GO:0042254">
    <property type="term" value="P:ribosome biogenesis"/>
    <property type="evidence" value="ECO:0007669"/>
    <property type="project" value="UniProtKB-KW"/>
</dbReference>
<dbReference type="Proteomes" id="UP000095192">
    <property type="component" value="Unassembled WGS sequence"/>
</dbReference>
<evidence type="ECO:0000259" key="5">
    <source>
        <dbReference type="Pfam" id="PF06858"/>
    </source>
</evidence>
<dbReference type="GO" id="GO:0005730">
    <property type="term" value="C:nucleolus"/>
    <property type="evidence" value="ECO:0007669"/>
    <property type="project" value="UniProtKB-SubCell"/>
</dbReference>
<evidence type="ECO:0000313" key="8">
    <source>
        <dbReference type="EMBL" id="OEH74120.1"/>
    </source>
</evidence>
<dbReference type="Pfam" id="PF17835">
    <property type="entry name" value="NOG1_N"/>
    <property type="match status" value="1"/>
</dbReference>
<accession>A0A1D3CSF6</accession>
<organism evidence="8 9">
    <name type="scientific">Cyclospora cayetanensis</name>
    <dbReference type="NCBI Taxonomy" id="88456"/>
    <lineage>
        <taxon>Eukaryota</taxon>
        <taxon>Sar</taxon>
        <taxon>Alveolata</taxon>
        <taxon>Apicomplexa</taxon>
        <taxon>Conoidasida</taxon>
        <taxon>Coccidia</taxon>
        <taxon>Eucoccidiorida</taxon>
        <taxon>Eimeriorina</taxon>
        <taxon>Eimeriidae</taxon>
        <taxon>Cyclospora</taxon>
    </lineage>
</organism>
<feature type="domain" description="NOG1 N-terminal helical" evidence="7">
    <location>
        <begin position="38"/>
        <end position="194"/>
    </location>
</feature>
<keyword evidence="9" id="KW-1185">Reference proteome</keyword>
<gene>
    <name evidence="8" type="ORF">cyc_06632</name>
</gene>
<dbReference type="SUPFAM" id="SSF52540">
    <property type="entry name" value="P-loop containing nucleoside triphosphate hydrolases"/>
    <property type="match status" value="1"/>
</dbReference>
<dbReference type="GO" id="GO:0005525">
    <property type="term" value="F:GTP binding"/>
    <property type="evidence" value="ECO:0007669"/>
    <property type="project" value="UniProtKB-KW"/>
</dbReference>
<dbReference type="InterPro" id="IPR010674">
    <property type="entry name" value="NOG1_Rossman_fold_dom"/>
</dbReference>
<keyword evidence="2" id="KW-0539">Nucleus</keyword>
<dbReference type="PANTHER" id="PTHR45759">
    <property type="entry name" value="NUCLEOLAR GTP-BINDING PROTEIN 1"/>
    <property type="match status" value="1"/>
</dbReference>
<dbReference type="InterPro" id="IPR027417">
    <property type="entry name" value="P-loop_NTPase"/>
</dbReference>
<dbReference type="VEuPathDB" id="ToxoDB:LOC34622753"/>
<evidence type="ECO:0000259" key="6">
    <source>
        <dbReference type="Pfam" id="PF08155"/>
    </source>
</evidence>
<dbReference type="InterPro" id="IPR012973">
    <property type="entry name" value="NOG_C"/>
</dbReference>
<feature type="region of interest" description="Disordered" evidence="4">
    <location>
        <begin position="337"/>
        <end position="367"/>
    </location>
</feature>
<proteinExistence type="inferred from homology"/>
<evidence type="ECO:0000256" key="2">
    <source>
        <dbReference type="PIRNR" id="PIRNR038919"/>
    </source>
</evidence>
<evidence type="ECO:0000256" key="3">
    <source>
        <dbReference type="SAM" id="Coils"/>
    </source>
</evidence>
<protein>
    <recommendedName>
        <fullName evidence="2">Nucleolar GTP-binding protein 1</fullName>
    </recommendedName>
</protein>
<keyword evidence="1" id="KW-0342">GTP-binding</keyword>
<dbReference type="PIRSF" id="PIRSF038919">
    <property type="entry name" value="NOG1"/>
    <property type="match status" value="1"/>
</dbReference>
<reference evidence="8 9" key="1">
    <citation type="journal article" date="2016" name="BMC Genomics">
        <title>Comparative genomics reveals Cyclospora cayetanensis possesses coccidia-like metabolism and invasion components but unique surface antigens.</title>
        <authorList>
            <person name="Liu S."/>
            <person name="Wang L."/>
            <person name="Zheng H."/>
            <person name="Xu Z."/>
            <person name="Roellig D.M."/>
            <person name="Li N."/>
            <person name="Frace M.A."/>
            <person name="Tang K."/>
            <person name="Arrowood M.J."/>
            <person name="Moss D.M."/>
            <person name="Zhang L."/>
            <person name="Feng Y."/>
            <person name="Xiao L."/>
        </authorList>
    </citation>
    <scope>NUCLEOTIDE SEQUENCE [LARGE SCALE GENOMIC DNA]</scope>
    <source>
        <strain evidence="8 9">CHN_HEN01</strain>
    </source>
</reference>
<comment type="caution">
    <text evidence="8">The sequence shown here is derived from an EMBL/GenBank/DDBJ whole genome shotgun (WGS) entry which is preliminary data.</text>
</comment>
<comment type="subcellular location">
    <subcellularLocation>
        <location evidence="2">Nucleus</location>
        <location evidence="2">Nucleolus</location>
    </subcellularLocation>
</comment>
<evidence type="ECO:0000256" key="4">
    <source>
        <dbReference type="SAM" id="MobiDB-lite"/>
    </source>
</evidence>
<evidence type="ECO:0000256" key="1">
    <source>
        <dbReference type="ARBA" id="ARBA00023134"/>
    </source>
</evidence>